<accession>A0A1V0SCV0</accession>
<dbReference type="EMBL" id="KY684085">
    <property type="protein sequence ID" value="ARF09550.1"/>
    <property type="molecule type" value="Genomic_DNA"/>
</dbReference>
<protein>
    <submittedName>
        <fullName evidence="1">Uncharacterized protein</fullName>
    </submittedName>
</protein>
<organism evidence="1">
    <name type="scientific">Indivirus ILV1</name>
    <dbReference type="NCBI Taxonomy" id="1977633"/>
    <lineage>
        <taxon>Viruses</taxon>
        <taxon>Varidnaviria</taxon>
        <taxon>Bamfordvirae</taxon>
        <taxon>Nucleocytoviricota</taxon>
        <taxon>Megaviricetes</taxon>
        <taxon>Imitervirales</taxon>
        <taxon>Mimiviridae</taxon>
        <taxon>Klosneuvirinae</taxon>
        <taxon>Indivirus</taxon>
    </lineage>
</organism>
<evidence type="ECO:0000313" key="1">
    <source>
        <dbReference type="EMBL" id="ARF09550.1"/>
    </source>
</evidence>
<name>A0A1V0SCV0_9VIRU</name>
<reference evidence="1" key="1">
    <citation type="journal article" date="2017" name="Science">
        <title>Giant viruses with an expanded complement of translation system components.</title>
        <authorList>
            <person name="Schulz F."/>
            <person name="Yutin N."/>
            <person name="Ivanova N.N."/>
            <person name="Ortega D.R."/>
            <person name="Lee T.K."/>
            <person name="Vierheilig J."/>
            <person name="Daims H."/>
            <person name="Horn M."/>
            <person name="Wagner M."/>
            <person name="Jensen G.J."/>
            <person name="Kyrpides N.C."/>
            <person name="Koonin E.V."/>
            <person name="Woyke T."/>
        </authorList>
    </citation>
    <scope>NUCLEOTIDE SEQUENCE</scope>
    <source>
        <strain evidence="1">ILV1</strain>
    </source>
</reference>
<sequence length="248" mass="28285">MNSQINHKIRKYQYKLDHATNKREASHYKAKLDSYKNRQAGGNDDDKPATEEEMRKFIGDTLNTNFQPLELRFTLMLNELQVPLNELVDRIVRECCKNKDCTQLPPQVIEKVKFVKEDWRKLIEELSKTKNQELTEKVVVELAKIKDHIAKLTCPPGSGAQKIFEAVKPVAEATQQMTEALGNPIPEQVRIEAQAVSPGTVEEEAKRVDEMMEGIKGGLFASPSPYNTEFSLFGSQDGGKRRRKQVRK</sequence>
<proteinExistence type="predicted"/>
<gene>
    <name evidence="1" type="ORF">Indivirus_1_173</name>
</gene>